<gene>
    <name evidence="2" type="ORF">ATW55_04410</name>
</gene>
<name>A0A117SXG9_9BACL</name>
<dbReference type="OrthoDB" id="2375124at2"/>
<evidence type="ECO:0000313" key="3">
    <source>
        <dbReference type="Proteomes" id="UP000053557"/>
    </source>
</evidence>
<dbReference type="Proteomes" id="UP000053557">
    <property type="component" value="Unassembled WGS sequence"/>
</dbReference>
<dbReference type="AlphaFoldDB" id="A0A117SXG9"/>
<dbReference type="RefSeq" id="WP_067717724.1">
    <property type="nucleotide sequence ID" value="NZ_LPVJ01000053.1"/>
</dbReference>
<accession>A0A117SXG9</accession>
<comment type="caution">
    <text evidence="2">The sequence shown here is derived from an EMBL/GenBank/DDBJ whole genome shotgun (WGS) entry which is preliminary data.</text>
</comment>
<protein>
    <recommendedName>
        <fullName evidence="1">Na+-translocating membrane potential-generating system MpsC domain-containing protein</fullName>
    </recommendedName>
</protein>
<evidence type="ECO:0000313" key="2">
    <source>
        <dbReference type="EMBL" id="KUO95331.1"/>
    </source>
</evidence>
<dbReference type="EMBL" id="LPVJ01000053">
    <property type="protein sequence ID" value="KUO95331.1"/>
    <property type="molecule type" value="Genomic_DNA"/>
</dbReference>
<keyword evidence="3" id="KW-1185">Reference proteome</keyword>
<feature type="domain" description="Na+-translocating membrane potential-generating system MpsC" evidence="1">
    <location>
        <begin position="2"/>
        <end position="109"/>
    </location>
</feature>
<sequence length="119" mass="13592">MAHQVSNFVREVRKQHVGKGPEHITTRFLDAWAICELKGNLTTVERFAVNTEEGRRMVRELRTTYIKKVYEDAATRSEIERIVGAKLVTLLSDFDVELDLAVTVFVFDRPLLVVGSDEV</sequence>
<organism evidence="2 3">
    <name type="scientific">Ferroacidibacillus organovorans</name>
    <dbReference type="NCBI Taxonomy" id="1765683"/>
    <lineage>
        <taxon>Bacteria</taxon>
        <taxon>Bacillati</taxon>
        <taxon>Bacillota</taxon>
        <taxon>Bacilli</taxon>
        <taxon>Bacillales</taxon>
        <taxon>Alicyclobacillaceae</taxon>
        <taxon>Ferroacidibacillus</taxon>
    </lineage>
</organism>
<evidence type="ECO:0000259" key="1">
    <source>
        <dbReference type="Pfam" id="PF10057"/>
    </source>
</evidence>
<proteinExistence type="predicted"/>
<dbReference type="InterPro" id="IPR018745">
    <property type="entry name" value="MpsC"/>
</dbReference>
<dbReference type="Pfam" id="PF10057">
    <property type="entry name" value="MpsC"/>
    <property type="match status" value="1"/>
</dbReference>
<reference evidence="2 3" key="1">
    <citation type="submission" date="2015-12" db="EMBL/GenBank/DDBJ databases">
        <title>Draft genome sequence of Acidibacillus ferrooxidans ITV001, isolated from a chalcopyrite acid mine drainage site in Brazil.</title>
        <authorList>
            <person name="Dall'Agnol H."/>
            <person name="Nancucheo I."/>
            <person name="Johnson B."/>
            <person name="Oliveira R."/>
            <person name="Leite L."/>
            <person name="Pylro V."/>
            <person name="Nunes G.L."/>
            <person name="Tzotzos G."/>
            <person name="Fernandes G.R."/>
            <person name="Dutra J."/>
            <person name="Orellana S.C."/>
            <person name="Oliveira G."/>
        </authorList>
    </citation>
    <scope>NUCLEOTIDE SEQUENCE [LARGE SCALE GENOMIC DNA]</scope>
    <source>
        <strain evidence="3">ITV01</strain>
    </source>
</reference>